<evidence type="ECO:0000256" key="3">
    <source>
        <dbReference type="ARBA" id="ARBA00023274"/>
    </source>
</evidence>
<gene>
    <name evidence="5" type="ORF">BDY21DRAFT_357286</name>
</gene>
<feature type="region of interest" description="Disordered" evidence="4">
    <location>
        <begin position="116"/>
        <end position="144"/>
    </location>
</feature>
<keyword evidence="3" id="KW-0687">Ribonucleoprotein</keyword>
<dbReference type="AlphaFoldDB" id="A0A6A6NN51"/>
<dbReference type="GO" id="GO:0005840">
    <property type="term" value="C:ribosome"/>
    <property type="evidence" value="ECO:0007669"/>
    <property type="project" value="UniProtKB-KW"/>
</dbReference>
<sequence length="160" mass="18044">MGHSHGLRAGTRYAFSRGFKKRGNIPLSTYLLQYRVGDIVDVKANGAVQKGMPFKVYHGKTGIVYNVTQNAVGVILHKQVGNRYIEKRINVRVEHVRKSRSREEFLRRVEDNAAKKREAKARGAHLHLKRQPAMPRGARSVSVKDNVPESIAPLAYETTI</sequence>
<dbReference type="InterPro" id="IPR008991">
    <property type="entry name" value="Translation_prot_SH3-like_sf"/>
</dbReference>
<reference evidence="5" key="1">
    <citation type="journal article" date="2020" name="Stud. Mycol.">
        <title>101 Dothideomycetes genomes: a test case for predicting lifestyles and emergence of pathogens.</title>
        <authorList>
            <person name="Haridas S."/>
            <person name="Albert R."/>
            <person name="Binder M."/>
            <person name="Bloem J."/>
            <person name="Labutti K."/>
            <person name="Salamov A."/>
            <person name="Andreopoulos B."/>
            <person name="Baker S."/>
            <person name="Barry K."/>
            <person name="Bills G."/>
            <person name="Bluhm B."/>
            <person name="Cannon C."/>
            <person name="Castanera R."/>
            <person name="Culley D."/>
            <person name="Daum C."/>
            <person name="Ezra D."/>
            <person name="Gonzalez J."/>
            <person name="Henrissat B."/>
            <person name="Kuo A."/>
            <person name="Liang C."/>
            <person name="Lipzen A."/>
            <person name="Lutzoni F."/>
            <person name="Magnuson J."/>
            <person name="Mondo S."/>
            <person name="Nolan M."/>
            <person name="Ohm R."/>
            <person name="Pangilinan J."/>
            <person name="Park H.-J."/>
            <person name="Ramirez L."/>
            <person name="Alfaro M."/>
            <person name="Sun H."/>
            <person name="Tritt A."/>
            <person name="Yoshinaga Y."/>
            <person name="Zwiers L.-H."/>
            <person name="Turgeon B."/>
            <person name="Goodwin S."/>
            <person name="Spatafora J."/>
            <person name="Crous P."/>
            <person name="Grigoriev I."/>
        </authorList>
    </citation>
    <scope>NUCLEOTIDE SEQUENCE</scope>
    <source>
        <strain evidence="5">ATCC 16933</strain>
    </source>
</reference>
<proteinExistence type="inferred from homology"/>
<dbReference type="InterPro" id="IPR001147">
    <property type="entry name" value="Ribosomal_eL21"/>
</dbReference>
<dbReference type="FunFam" id="2.30.30.70:FF:000001">
    <property type="entry name" value="60S ribosomal protein L21"/>
    <property type="match status" value="1"/>
</dbReference>
<keyword evidence="6" id="KW-1185">Reference proteome</keyword>
<dbReference type="Pfam" id="PF01157">
    <property type="entry name" value="Ribosomal_L21e"/>
    <property type="match status" value="1"/>
</dbReference>
<dbReference type="FunFam" id="6.10.250.3260:FF:000001">
    <property type="entry name" value="60S ribosomal protein L21"/>
    <property type="match status" value="1"/>
</dbReference>
<dbReference type="InterPro" id="IPR018259">
    <property type="entry name" value="Ribosomal_eL21_CS"/>
</dbReference>
<dbReference type="Proteomes" id="UP000799766">
    <property type="component" value="Unassembled WGS sequence"/>
</dbReference>
<evidence type="ECO:0000256" key="2">
    <source>
        <dbReference type="ARBA" id="ARBA00022980"/>
    </source>
</evidence>
<dbReference type="Gene3D" id="6.10.250.3260">
    <property type="match status" value="1"/>
</dbReference>
<dbReference type="GO" id="GO:0006412">
    <property type="term" value="P:translation"/>
    <property type="evidence" value="ECO:0007669"/>
    <property type="project" value="InterPro"/>
</dbReference>
<evidence type="ECO:0000313" key="6">
    <source>
        <dbReference type="Proteomes" id="UP000799766"/>
    </source>
</evidence>
<dbReference type="PANTHER" id="PTHR20981">
    <property type="entry name" value="60S RIBOSOMAL PROTEIN L21"/>
    <property type="match status" value="1"/>
</dbReference>
<dbReference type="Gene3D" id="2.30.30.70">
    <property type="entry name" value="Ribosomal protein L21"/>
    <property type="match status" value="1"/>
</dbReference>
<evidence type="ECO:0000313" key="5">
    <source>
        <dbReference type="EMBL" id="KAF2453106.1"/>
    </source>
</evidence>
<dbReference type="GO" id="GO:1990904">
    <property type="term" value="C:ribonucleoprotein complex"/>
    <property type="evidence" value="ECO:0007669"/>
    <property type="project" value="UniProtKB-KW"/>
</dbReference>
<dbReference type="OrthoDB" id="1539250at2759"/>
<dbReference type="GO" id="GO:0003735">
    <property type="term" value="F:structural constituent of ribosome"/>
    <property type="evidence" value="ECO:0007669"/>
    <property type="project" value="InterPro"/>
</dbReference>
<evidence type="ECO:0000256" key="4">
    <source>
        <dbReference type="SAM" id="MobiDB-lite"/>
    </source>
</evidence>
<name>A0A6A6NN51_9PEZI</name>
<organism evidence="5 6">
    <name type="scientific">Lineolata rhizophorae</name>
    <dbReference type="NCBI Taxonomy" id="578093"/>
    <lineage>
        <taxon>Eukaryota</taxon>
        <taxon>Fungi</taxon>
        <taxon>Dikarya</taxon>
        <taxon>Ascomycota</taxon>
        <taxon>Pezizomycotina</taxon>
        <taxon>Dothideomycetes</taxon>
        <taxon>Dothideomycetes incertae sedis</taxon>
        <taxon>Lineolatales</taxon>
        <taxon>Lineolataceae</taxon>
        <taxon>Lineolata</taxon>
    </lineage>
</organism>
<feature type="compositionally biased region" description="Basic residues" evidence="4">
    <location>
        <begin position="117"/>
        <end position="130"/>
    </location>
</feature>
<evidence type="ECO:0000256" key="1">
    <source>
        <dbReference type="ARBA" id="ARBA00008427"/>
    </source>
</evidence>
<dbReference type="InterPro" id="IPR036948">
    <property type="entry name" value="Ribosomal_eL21_sf"/>
</dbReference>
<comment type="similarity">
    <text evidence="1">Belongs to the eukaryotic ribosomal protein eL21 family.</text>
</comment>
<dbReference type="EMBL" id="MU001700">
    <property type="protein sequence ID" value="KAF2453106.1"/>
    <property type="molecule type" value="Genomic_DNA"/>
</dbReference>
<accession>A0A6A6NN51</accession>
<dbReference type="SUPFAM" id="SSF50104">
    <property type="entry name" value="Translation proteins SH3-like domain"/>
    <property type="match status" value="1"/>
</dbReference>
<keyword evidence="2 5" id="KW-0689">Ribosomal protein</keyword>
<protein>
    <submittedName>
        <fullName evidence="5">Ribosomal protein Srp1</fullName>
    </submittedName>
</protein>
<dbReference type="PROSITE" id="PS01171">
    <property type="entry name" value="RIBOSOMAL_L21E"/>
    <property type="match status" value="1"/>
</dbReference>